<proteinExistence type="predicted"/>
<sequence>MLNRDLMGKNEAGQVGMGCNPMTGREMGKKRSLSFFLDQKTLSTGRISTPGMEIQGKTEGCQNSKDPILCLIIFLILTLNTCPV</sequence>
<organism evidence="2 3">
    <name type="scientific">Halteria grandinella</name>
    <dbReference type="NCBI Taxonomy" id="5974"/>
    <lineage>
        <taxon>Eukaryota</taxon>
        <taxon>Sar</taxon>
        <taxon>Alveolata</taxon>
        <taxon>Ciliophora</taxon>
        <taxon>Intramacronucleata</taxon>
        <taxon>Spirotrichea</taxon>
        <taxon>Stichotrichia</taxon>
        <taxon>Sporadotrichida</taxon>
        <taxon>Halteriidae</taxon>
        <taxon>Halteria</taxon>
    </lineage>
</organism>
<accession>A0A8J8NH18</accession>
<feature type="region of interest" description="Disordered" evidence="1">
    <location>
        <begin position="1"/>
        <end position="23"/>
    </location>
</feature>
<evidence type="ECO:0000313" key="3">
    <source>
        <dbReference type="Proteomes" id="UP000785679"/>
    </source>
</evidence>
<gene>
    <name evidence="2" type="ORF">FGO68_gene13344</name>
</gene>
<dbReference type="AlphaFoldDB" id="A0A8J8NH18"/>
<dbReference type="EMBL" id="RRYP01016058">
    <property type="protein sequence ID" value="TNV75232.1"/>
    <property type="molecule type" value="Genomic_DNA"/>
</dbReference>
<comment type="caution">
    <text evidence="2">The sequence shown here is derived from an EMBL/GenBank/DDBJ whole genome shotgun (WGS) entry which is preliminary data.</text>
</comment>
<name>A0A8J8NH18_HALGN</name>
<reference evidence="2" key="1">
    <citation type="submission" date="2019-06" db="EMBL/GenBank/DDBJ databases">
        <authorList>
            <person name="Zheng W."/>
        </authorList>
    </citation>
    <scope>NUCLEOTIDE SEQUENCE</scope>
    <source>
        <strain evidence="2">QDHG01</strain>
    </source>
</reference>
<keyword evidence="3" id="KW-1185">Reference proteome</keyword>
<dbReference type="Proteomes" id="UP000785679">
    <property type="component" value="Unassembled WGS sequence"/>
</dbReference>
<evidence type="ECO:0000313" key="2">
    <source>
        <dbReference type="EMBL" id="TNV75232.1"/>
    </source>
</evidence>
<protein>
    <submittedName>
        <fullName evidence="2">Uncharacterized protein</fullName>
    </submittedName>
</protein>
<evidence type="ECO:0000256" key="1">
    <source>
        <dbReference type="SAM" id="MobiDB-lite"/>
    </source>
</evidence>